<evidence type="ECO:0000313" key="1">
    <source>
        <dbReference type="EMBL" id="GMT22851.1"/>
    </source>
</evidence>
<dbReference type="Proteomes" id="UP001432322">
    <property type="component" value="Unassembled WGS sequence"/>
</dbReference>
<feature type="non-terminal residue" evidence="1">
    <location>
        <position position="1"/>
    </location>
</feature>
<name>A0AAV5VWD9_9BILA</name>
<proteinExistence type="predicted"/>
<protein>
    <submittedName>
        <fullName evidence="1">Uncharacterized protein</fullName>
    </submittedName>
</protein>
<accession>A0AAV5VWD9</accession>
<keyword evidence="2" id="KW-1185">Reference proteome</keyword>
<dbReference type="AlphaFoldDB" id="A0AAV5VWD9"/>
<feature type="non-terminal residue" evidence="1">
    <location>
        <position position="75"/>
    </location>
</feature>
<evidence type="ECO:0000313" key="2">
    <source>
        <dbReference type="Proteomes" id="UP001432322"/>
    </source>
</evidence>
<sequence length="75" mass="8365">ERCAEQLMRALPNEPNAVIKDAIMKIMKYIQHGALADAQVVVRGFSLAERDGIIAKYMVDECVPMKSCLECPVEL</sequence>
<reference evidence="1" key="1">
    <citation type="submission" date="2023-10" db="EMBL/GenBank/DDBJ databases">
        <title>Genome assembly of Pristionchus species.</title>
        <authorList>
            <person name="Yoshida K."/>
            <person name="Sommer R.J."/>
        </authorList>
    </citation>
    <scope>NUCLEOTIDE SEQUENCE</scope>
    <source>
        <strain evidence="1">RS5133</strain>
    </source>
</reference>
<dbReference type="EMBL" id="BTSY01000004">
    <property type="protein sequence ID" value="GMT22851.1"/>
    <property type="molecule type" value="Genomic_DNA"/>
</dbReference>
<comment type="caution">
    <text evidence="1">The sequence shown here is derived from an EMBL/GenBank/DDBJ whole genome shotgun (WGS) entry which is preliminary data.</text>
</comment>
<organism evidence="1 2">
    <name type="scientific">Pristionchus fissidentatus</name>
    <dbReference type="NCBI Taxonomy" id="1538716"/>
    <lineage>
        <taxon>Eukaryota</taxon>
        <taxon>Metazoa</taxon>
        <taxon>Ecdysozoa</taxon>
        <taxon>Nematoda</taxon>
        <taxon>Chromadorea</taxon>
        <taxon>Rhabditida</taxon>
        <taxon>Rhabditina</taxon>
        <taxon>Diplogasteromorpha</taxon>
        <taxon>Diplogasteroidea</taxon>
        <taxon>Neodiplogasteridae</taxon>
        <taxon>Pristionchus</taxon>
    </lineage>
</organism>
<gene>
    <name evidence="1" type="ORF">PFISCL1PPCAC_14148</name>
</gene>